<dbReference type="EMBL" id="KQ977935">
    <property type="protein sequence ID" value="KYM98589.1"/>
    <property type="molecule type" value="Genomic_DNA"/>
</dbReference>
<evidence type="ECO:0000256" key="3">
    <source>
        <dbReference type="ARBA" id="ARBA00022833"/>
    </source>
</evidence>
<evidence type="ECO:0000256" key="5">
    <source>
        <dbReference type="PROSITE-ProRule" id="PRU00309"/>
    </source>
</evidence>
<accession>A0A195CCK5</accession>
<dbReference type="Proteomes" id="UP000078542">
    <property type="component" value="Unassembled WGS sequence"/>
</dbReference>
<feature type="domain" description="THAP-type" evidence="6">
    <location>
        <begin position="1"/>
        <end position="92"/>
    </location>
</feature>
<dbReference type="InterPro" id="IPR038441">
    <property type="entry name" value="THAP_Znf_sf"/>
</dbReference>
<proteinExistence type="predicted"/>
<evidence type="ECO:0000313" key="7">
    <source>
        <dbReference type="EMBL" id="KYM98589.1"/>
    </source>
</evidence>
<evidence type="ECO:0000256" key="4">
    <source>
        <dbReference type="ARBA" id="ARBA00023125"/>
    </source>
</evidence>
<keyword evidence="3" id="KW-0862">Zinc</keyword>
<sequence>MVACAVKACNNSYRKTVRMKGEKIKFFRFPKDPEIAAKWIEVCRKNVNITHGRICSTHFERWCYEKSAQQIALNYSPVRSRKLKLDAIPTLHLLEELQVTERLDVPIPSIHIDDASKSAATPEDIVPVELKATSKTLLVQTVDTESSVAISKGVSENIIVPIPSKSDTSIDYLVIM</sequence>
<gene>
    <name evidence="7" type="ORF">ALC62_10557</name>
</gene>
<dbReference type="PROSITE" id="PS50950">
    <property type="entry name" value="ZF_THAP"/>
    <property type="match status" value="1"/>
</dbReference>
<dbReference type="InterPro" id="IPR006612">
    <property type="entry name" value="THAP_Znf"/>
</dbReference>
<keyword evidence="2 5" id="KW-0863">Zinc-finger</keyword>
<reference evidence="7 8" key="1">
    <citation type="submission" date="2016-03" db="EMBL/GenBank/DDBJ databases">
        <title>Cyphomyrmex costatus WGS genome.</title>
        <authorList>
            <person name="Nygaard S."/>
            <person name="Hu H."/>
            <person name="Boomsma J."/>
            <person name="Zhang G."/>
        </authorList>
    </citation>
    <scope>NUCLEOTIDE SEQUENCE [LARGE SCALE GENOMIC DNA]</scope>
    <source>
        <strain evidence="7">MS0001</strain>
        <tissue evidence="7">Whole body</tissue>
    </source>
</reference>
<keyword evidence="4 5" id="KW-0238">DNA-binding</keyword>
<dbReference type="SMART" id="SM00980">
    <property type="entry name" value="THAP"/>
    <property type="match status" value="1"/>
</dbReference>
<organism evidence="7 8">
    <name type="scientific">Cyphomyrmex costatus</name>
    <dbReference type="NCBI Taxonomy" id="456900"/>
    <lineage>
        <taxon>Eukaryota</taxon>
        <taxon>Metazoa</taxon>
        <taxon>Ecdysozoa</taxon>
        <taxon>Arthropoda</taxon>
        <taxon>Hexapoda</taxon>
        <taxon>Insecta</taxon>
        <taxon>Pterygota</taxon>
        <taxon>Neoptera</taxon>
        <taxon>Endopterygota</taxon>
        <taxon>Hymenoptera</taxon>
        <taxon>Apocrita</taxon>
        <taxon>Aculeata</taxon>
        <taxon>Formicoidea</taxon>
        <taxon>Formicidae</taxon>
        <taxon>Myrmicinae</taxon>
        <taxon>Cyphomyrmex</taxon>
    </lineage>
</organism>
<name>A0A195CCK5_9HYME</name>
<dbReference type="GO" id="GO:0003677">
    <property type="term" value="F:DNA binding"/>
    <property type="evidence" value="ECO:0007669"/>
    <property type="project" value="UniProtKB-UniRule"/>
</dbReference>
<dbReference type="STRING" id="456900.A0A195CCK5"/>
<protein>
    <submittedName>
        <fullName evidence="7">THAP domain-containing protein 2</fullName>
    </submittedName>
</protein>
<keyword evidence="1" id="KW-0479">Metal-binding</keyword>
<dbReference type="AlphaFoldDB" id="A0A195CCK5"/>
<dbReference type="InterPro" id="IPR052224">
    <property type="entry name" value="THAP_domain_protein"/>
</dbReference>
<dbReference type="Gene3D" id="6.20.210.20">
    <property type="entry name" value="THAP domain"/>
    <property type="match status" value="1"/>
</dbReference>
<keyword evidence="8" id="KW-1185">Reference proteome</keyword>
<dbReference type="SMART" id="SM00692">
    <property type="entry name" value="DM3"/>
    <property type="match status" value="1"/>
</dbReference>
<evidence type="ECO:0000256" key="1">
    <source>
        <dbReference type="ARBA" id="ARBA00022723"/>
    </source>
</evidence>
<evidence type="ECO:0000256" key="2">
    <source>
        <dbReference type="ARBA" id="ARBA00022771"/>
    </source>
</evidence>
<evidence type="ECO:0000313" key="8">
    <source>
        <dbReference type="Proteomes" id="UP000078542"/>
    </source>
</evidence>
<dbReference type="SUPFAM" id="SSF57716">
    <property type="entry name" value="Glucocorticoid receptor-like (DNA-binding domain)"/>
    <property type="match status" value="1"/>
</dbReference>
<evidence type="ECO:0000259" key="6">
    <source>
        <dbReference type="PROSITE" id="PS50950"/>
    </source>
</evidence>
<dbReference type="GO" id="GO:0008270">
    <property type="term" value="F:zinc ion binding"/>
    <property type="evidence" value="ECO:0007669"/>
    <property type="project" value="UniProtKB-KW"/>
</dbReference>
<dbReference type="Pfam" id="PF05485">
    <property type="entry name" value="THAP"/>
    <property type="match status" value="1"/>
</dbReference>
<dbReference type="PANTHER" id="PTHR46927">
    <property type="entry name" value="AGAP005574-PA"/>
    <property type="match status" value="1"/>
</dbReference>
<dbReference type="PANTHER" id="PTHR46927:SF3">
    <property type="entry name" value="THAP-TYPE DOMAIN-CONTAINING PROTEIN"/>
    <property type="match status" value="1"/>
</dbReference>